<dbReference type="PANTHER" id="PTHR13215">
    <property type="entry name" value="RNA POLYMERASE II TRANSCRIPTIONAL COACTIVATOR"/>
    <property type="match status" value="1"/>
</dbReference>
<dbReference type="Proteomes" id="UP000242414">
    <property type="component" value="Unassembled WGS sequence"/>
</dbReference>
<evidence type="ECO:0000256" key="5">
    <source>
        <dbReference type="ARBA" id="ARBA00023163"/>
    </source>
</evidence>
<evidence type="ECO:0000256" key="4">
    <source>
        <dbReference type="ARBA" id="ARBA00023125"/>
    </source>
</evidence>
<comment type="similarity">
    <text evidence="2">Belongs to the transcriptional coactivator PC4 family.</text>
</comment>
<name>A0A1X0R169_RHIZD</name>
<dbReference type="Pfam" id="PF02229">
    <property type="entry name" value="PC4"/>
    <property type="match status" value="1"/>
</dbReference>
<evidence type="ECO:0000256" key="7">
    <source>
        <dbReference type="SAM" id="MobiDB-lite"/>
    </source>
</evidence>
<dbReference type="OrthoDB" id="2505440at2759"/>
<evidence type="ECO:0000313" key="9">
    <source>
        <dbReference type="EMBL" id="ORE05721.1"/>
    </source>
</evidence>
<accession>A0A1X0R169</accession>
<dbReference type="Gene3D" id="2.30.31.10">
    <property type="entry name" value="Transcriptional Coactivator Pc4, Chain A"/>
    <property type="match status" value="1"/>
</dbReference>
<dbReference type="EMBL" id="KV921938">
    <property type="protein sequence ID" value="ORE05721.1"/>
    <property type="molecule type" value="Genomic_DNA"/>
</dbReference>
<dbReference type="SUPFAM" id="SSF54447">
    <property type="entry name" value="ssDNA-binding transcriptional regulator domain"/>
    <property type="match status" value="1"/>
</dbReference>
<gene>
    <name evidence="9" type="ORF">BCV72DRAFT_306166</name>
</gene>
<protein>
    <submittedName>
        <fullName evidence="9">PC4-domain-containing protein</fullName>
    </submittedName>
</protein>
<feature type="compositionally biased region" description="Basic and acidic residues" evidence="7">
    <location>
        <begin position="35"/>
        <end position="54"/>
    </location>
</feature>
<dbReference type="GO" id="GO:0003713">
    <property type="term" value="F:transcription coactivator activity"/>
    <property type="evidence" value="ECO:0007669"/>
    <property type="project" value="InterPro"/>
</dbReference>
<feature type="compositionally biased region" description="Basic and acidic residues" evidence="7">
    <location>
        <begin position="1"/>
        <end position="11"/>
    </location>
</feature>
<keyword evidence="3" id="KW-0805">Transcription regulation</keyword>
<keyword evidence="5" id="KW-0804">Transcription</keyword>
<keyword evidence="6" id="KW-0539">Nucleus</keyword>
<reference evidence="9" key="1">
    <citation type="journal article" date="2016" name="Proc. Natl. Acad. Sci. U.S.A.">
        <title>Lipid metabolic changes in an early divergent fungus govern the establishment of a mutualistic symbiosis with endobacteria.</title>
        <authorList>
            <person name="Lastovetsky O.A."/>
            <person name="Gaspar M.L."/>
            <person name="Mondo S.J."/>
            <person name="LaButti K.M."/>
            <person name="Sandor L."/>
            <person name="Grigoriev I.V."/>
            <person name="Henry S.A."/>
            <person name="Pawlowska T.E."/>
        </authorList>
    </citation>
    <scope>NUCLEOTIDE SEQUENCE [LARGE SCALE GENOMIC DNA]</scope>
    <source>
        <strain evidence="9">ATCC 52814</strain>
    </source>
</reference>
<dbReference type="GO" id="GO:0005634">
    <property type="term" value="C:nucleus"/>
    <property type="evidence" value="ECO:0007669"/>
    <property type="project" value="UniProtKB-SubCell"/>
</dbReference>
<feature type="domain" description="Transcriptional coactivator p15 (PC4) C-terminal" evidence="8">
    <location>
        <begin position="59"/>
        <end position="114"/>
    </location>
</feature>
<feature type="region of interest" description="Disordered" evidence="7">
    <location>
        <begin position="1"/>
        <end position="55"/>
    </location>
</feature>
<comment type="subcellular location">
    <subcellularLocation>
        <location evidence="1">Nucleus</location>
    </subcellularLocation>
</comment>
<dbReference type="AlphaFoldDB" id="A0A1X0R169"/>
<evidence type="ECO:0000259" key="8">
    <source>
        <dbReference type="Pfam" id="PF02229"/>
    </source>
</evidence>
<dbReference type="InterPro" id="IPR003173">
    <property type="entry name" value="PC4_C"/>
</dbReference>
<keyword evidence="4" id="KW-0238">DNA-binding</keyword>
<organism evidence="9">
    <name type="scientific">Rhizopus microsporus var. microsporus</name>
    <dbReference type="NCBI Taxonomy" id="86635"/>
    <lineage>
        <taxon>Eukaryota</taxon>
        <taxon>Fungi</taxon>
        <taxon>Fungi incertae sedis</taxon>
        <taxon>Mucoromycota</taxon>
        <taxon>Mucoromycotina</taxon>
        <taxon>Mucoromycetes</taxon>
        <taxon>Mucorales</taxon>
        <taxon>Mucorineae</taxon>
        <taxon>Rhizopodaceae</taxon>
        <taxon>Rhizopus</taxon>
    </lineage>
</organism>
<dbReference type="InterPro" id="IPR009044">
    <property type="entry name" value="ssDNA-bd_transcriptional_reg"/>
</dbReference>
<evidence type="ECO:0000256" key="1">
    <source>
        <dbReference type="ARBA" id="ARBA00004123"/>
    </source>
</evidence>
<evidence type="ECO:0000256" key="3">
    <source>
        <dbReference type="ARBA" id="ARBA00023015"/>
    </source>
</evidence>
<dbReference type="GO" id="GO:0060261">
    <property type="term" value="P:positive regulation of transcription initiation by RNA polymerase II"/>
    <property type="evidence" value="ECO:0007669"/>
    <property type="project" value="InterPro"/>
</dbReference>
<dbReference type="InterPro" id="IPR045125">
    <property type="entry name" value="Sub1/Tcp4-like"/>
</dbReference>
<proteinExistence type="inferred from homology"/>
<dbReference type="VEuPathDB" id="FungiDB:BCV72DRAFT_306166"/>
<evidence type="ECO:0000256" key="2">
    <source>
        <dbReference type="ARBA" id="ARBA00009001"/>
    </source>
</evidence>
<sequence length="129" mass="14908">MAEKEDEEYKRPQSSSEEEEFVEEDQPKQKATKKQKTEQQVGEKRKREVARDDSGDQIFELSSKRRVTVRLFKTGDGSPSVDIREFYKDKASGEMRPGKVGICFPVAQWNKLKELIPDIDEAIDALQKK</sequence>
<evidence type="ECO:0000256" key="6">
    <source>
        <dbReference type="ARBA" id="ARBA00023242"/>
    </source>
</evidence>
<dbReference type="GO" id="GO:0003677">
    <property type="term" value="F:DNA binding"/>
    <property type="evidence" value="ECO:0007669"/>
    <property type="project" value="UniProtKB-KW"/>
</dbReference>